<feature type="domain" description="Thioredoxin-like fold" evidence="1">
    <location>
        <begin position="14"/>
        <end position="178"/>
    </location>
</feature>
<protein>
    <submittedName>
        <fullName evidence="2">Unnamed protein product</fullName>
    </submittedName>
</protein>
<reference evidence="2" key="1">
    <citation type="submission" date="2022-03" db="EMBL/GenBank/DDBJ databases">
        <title>Draft genome sequence of Aduncisulcus paluster, a free-living microaerophilic Fornicata.</title>
        <authorList>
            <person name="Yuyama I."/>
            <person name="Kume K."/>
            <person name="Tamura T."/>
            <person name="Inagaki Y."/>
            <person name="Hashimoto T."/>
        </authorList>
    </citation>
    <scope>NUCLEOTIDE SEQUENCE</scope>
    <source>
        <strain evidence="2">NY0171</strain>
    </source>
</reference>
<dbReference type="InterPro" id="IPR012336">
    <property type="entry name" value="Thioredoxin-like_fold"/>
</dbReference>
<name>A0ABQ5KQY4_9EUKA</name>
<dbReference type="InterPro" id="IPR036249">
    <property type="entry name" value="Thioredoxin-like_sf"/>
</dbReference>
<dbReference type="PANTHER" id="PTHR33875:SF2">
    <property type="entry name" value="ACR183CP"/>
    <property type="match status" value="1"/>
</dbReference>
<evidence type="ECO:0000313" key="3">
    <source>
        <dbReference type="Proteomes" id="UP001057375"/>
    </source>
</evidence>
<dbReference type="Gene3D" id="3.40.30.10">
    <property type="entry name" value="Glutaredoxin"/>
    <property type="match status" value="1"/>
</dbReference>
<dbReference type="Pfam" id="PF13462">
    <property type="entry name" value="Thioredoxin_4"/>
    <property type="match status" value="1"/>
</dbReference>
<dbReference type="PANTHER" id="PTHR33875">
    <property type="entry name" value="OS09G0542200 PROTEIN"/>
    <property type="match status" value="1"/>
</dbReference>
<dbReference type="SUPFAM" id="SSF52833">
    <property type="entry name" value="Thioredoxin-like"/>
    <property type="match status" value="1"/>
</dbReference>
<comment type="caution">
    <text evidence="2">The sequence shown here is derived from an EMBL/GenBank/DDBJ whole genome shotgun (WGS) entry which is preliminary data.</text>
</comment>
<organism evidence="2 3">
    <name type="scientific">Aduncisulcus paluster</name>
    <dbReference type="NCBI Taxonomy" id="2918883"/>
    <lineage>
        <taxon>Eukaryota</taxon>
        <taxon>Metamonada</taxon>
        <taxon>Carpediemonas-like organisms</taxon>
        <taxon>Aduncisulcus</taxon>
    </lineage>
</organism>
<accession>A0ABQ5KQY4</accession>
<dbReference type="Proteomes" id="UP001057375">
    <property type="component" value="Unassembled WGS sequence"/>
</dbReference>
<evidence type="ECO:0000259" key="1">
    <source>
        <dbReference type="Pfam" id="PF13462"/>
    </source>
</evidence>
<keyword evidence="3" id="KW-1185">Reference proteome</keyword>
<gene>
    <name evidence="2" type="ORF">ADUPG1_008154</name>
</gene>
<evidence type="ECO:0000313" key="2">
    <source>
        <dbReference type="EMBL" id="GKT34886.1"/>
    </source>
</evidence>
<proteinExistence type="predicted"/>
<dbReference type="EMBL" id="BQXS01010881">
    <property type="protein sequence ID" value="GKT34886.1"/>
    <property type="molecule type" value="Genomic_DNA"/>
</dbReference>
<sequence length="200" mass="23199">MSIPTRTPLGYNFLGDVSSEIIMELYLDPECPDSADIWNDIIIYLDSYFTDAQLAIYYHLFPLPYHMFSYDMSLAVESAWNLEDNSSVFFSFIYDFFNDQSQWDNDSTANTPRSTIQEDIANYVSSTLDDDDISANEVLTQMRSSNMDEHLREFWKYGCEHGVSGTPTVMINGVEFVDWMYSDSEWTVSDWVTFIRSLLV</sequence>